<dbReference type="EMBL" id="CSTE01000001">
    <property type="protein sequence ID" value="CQR48641.1"/>
    <property type="molecule type" value="Genomic_DNA"/>
</dbReference>
<dbReference type="InterPro" id="IPR036390">
    <property type="entry name" value="WH_DNA-bd_sf"/>
</dbReference>
<dbReference type="Gene3D" id="1.10.10.10">
    <property type="entry name" value="Winged helix-like DNA-binding domain superfamily/Winged helix DNA-binding domain"/>
    <property type="match status" value="1"/>
</dbReference>
<evidence type="ECO:0000313" key="2">
    <source>
        <dbReference type="Proteomes" id="UP000198902"/>
    </source>
</evidence>
<evidence type="ECO:0000313" key="1">
    <source>
        <dbReference type="EMBL" id="CQR48641.1"/>
    </source>
</evidence>
<organism evidence="1 2">
    <name type="scientific">Haloferax massiliensis</name>
    <dbReference type="NCBI Taxonomy" id="1476858"/>
    <lineage>
        <taxon>Archaea</taxon>
        <taxon>Methanobacteriati</taxon>
        <taxon>Methanobacteriota</taxon>
        <taxon>Stenosarchaea group</taxon>
        <taxon>Halobacteria</taxon>
        <taxon>Halobacteriales</taxon>
        <taxon>Haloferacaceae</taxon>
        <taxon>Haloferax</taxon>
    </lineage>
</organism>
<sequence>MLALPENRQQVLHELLALRPDQQESVQAASQHIAKSVDLSATTVKRILYELAEDGITRRVTAERVDRKGRPPSRLEPQFPTVVFERLFAAQ</sequence>
<dbReference type="InterPro" id="IPR036388">
    <property type="entry name" value="WH-like_DNA-bd_sf"/>
</dbReference>
<name>A0A0D6JL65_9EURY</name>
<gene>
    <name evidence="1" type="ORF">BN996_00088</name>
</gene>
<dbReference type="AlphaFoldDB" id="A0A0D6JL65"/>
<protein>
    <submittedName>
        <fullName evidence="1">Uncharacterized protein</fullName>
    </submittedName>
</protein>
<dbReference type="Proteomes" id="UP000198902">
    <property type="component" value="Unassembled WGS sequence"/>
</dbReference>
<keyword evidence="2" id="KW-1185">Reference proteome</keyword>
<reference evidence="2" key="1">
    <citation type="submission" date="2015-03" db="EMBL/GenBank/DDBJ databases">
        <authorList>
            <person name="Urmite Genomes"/>
        </authorList>
    </citation>
    <scope>NUCLEOTIDE SEQUENCE [LARGE SCALE GENOMIC DNA]</scope>
    <source>
        <strain evidence="2">Arc-Hr</strain>
    </source>
</reference>
<accession>A0A0D6JL65</accession>
<proteinExistence type="predicted"/>
<dbReference type="SUPFAM" id="SSF46785">
    <property type="entry name" value="Winged helix' DNA-binding domain"/>
    <property type="match status" value="1"/>
</dbReference>